<accession>A0A9X1ZKY2</accession>
<keyword evidence="3" id="KW-0998">Cell outer membrane</keyword>
<dbReference type="AlphaFoldDB" id="A0A9X1ZKY2"/>
<dbReference type="InterPro" id="IPR036942">
    <property type="entry name" value="Beta-barrel_TonB_sf"/>
</dbReference>
<name>A0A9X1ZKY2_9GAMM</name>
<dbReference type="EMBL" id="JAKIKP010000010">
    <property type="protein sequence ID" value="MCL1143633.1"/>
    <property type="molecule type" value="Genomic_DNA"/>
</dbReference>
<comment type="subcellular location">
    <subcellularLocation>
        <location evidence="1">Cell outer membrane</location>
    </subcellularLocation>
</comment>
<evidence type="ECO:0000313" key="5">
    <source>
        <dbReference type="EMBL" id="MCL1143633.1"/>
    </source>
</evidence>
<dbReference type="Gene3D" id="2.40.170.20">
    <property type="entry name" value="TonB-dependent receptor, beta-barrel domain"/>
    <property type="match status" value="1"/>
</dbReference>
<sequence length="695" mass="77967">MKYKLNLITLALLAPASFMATAGGYGLAEANTENVKFDKWVCKGCTVETGTTGSIGVGVGYNSEEDIKSANAFKSDNEFAGKLDADINYKGDKGYRASIEATDLGMDNGRADINVGKQGTYNINLNYRSIATYKSNDALTPYQGIGGNDLTLPDNWVTAGSSSQMPMLYSSLNPFELSLHRERAGLGFEYQTESLFTTFVNYQREEKSGIKQASGSFFNQSMMLAEPVDYTTDTLEAGIKLKGDNWFTSLNYNGSSFKNGNSQLSYDNAFNPTFGAQTRGYMSLDPDNEAHTVSLMGQFNDSVTAVSGRLMVGKMSQDQDFVTSGYGYQLPADSLDASVDLTGMNLKAVTRINRELRLNGSYDYSDRKNNTQVEEWTQISINETNGQVAYNTPYDHTSHRVKVGADYRINYGMKLDAGYEFKRDERSYQDREVTDDTNLWARFRVNSFEKWDMWVKGSFSHRDGSDYEASEWTSKEQNQLLRKYYLADRDRSQIEARVSYTPIDELTVDFGARYALDDYKNTEIGLTESEDTSYDANLSYMFNADVMFNAFYNHQVIKSAQSGSSNFATATWQADIEDNIDVMGAGLSYNNLMDSRLRLGLDYTYSDSDSTTQVRQGITGDYGDYFAKIHNVNLYAQYQATEKMGLRLDYKIEKYLDNDAANDIAPDAIWNVVGFGSNSHDYTAHMIMLSMSYKL</sequence>
<keyword evidence="4" id="KW-0732">Signal</keyword>
<dbReference type="RefSeq" id="WP_248996307.1">
    <property type="nucleotide sequence ID" value="NZ_JAKIKP010000010.1"/>
</dbReference>
<dbReference type="Pfam" id="PF11854">
    <property type="entry name" value="MtrB_PioB"/>
    <property type="match status" value="1"/>
</dbReference>
<evidence type="ECO:0000313" key="6">
    <source>
        <dbReference type="Proteomes" id="UP001139333"/>
    </source>
</evidence>
<evidence type="ECO:0000256" key="4">
    <source>
        <dbReference type="SAM" id="SignalP"/>
    </source>
</evidence>
<feature type="signal peptide" evidence="4">
    <location>
        <begin position="1"/>
        <end position="22"/>
    </location>
</feature>
<dbReference type="InterPro" id="IPR020016">
    <property type="entry name" value="Decahaem-assoc_OM_MtrB/PioB"/>
</dbReference>
<gene>
    <name evidence="5" type="ORF">L2672_13155</name>
</gene>
<organism evidence="5 6">
    <name type="scientific">Shewanella gaetbuli</name>
    <dbReference type="NCBI Taxonomy" id="220752"/>
    <lineage>
        <taxon>Bacteria</taxon>
        <taxon>Pseudomonadati</taxon>
        <taxon>Pseudomonadota</taxon>
        <taxon>Gammaproteobacteria</taxon>
        <taxon>Alteromonadales</taxon>
        <taxon>Shewanellaceae</taxon>
        <taxon>Shewanella</taxon>
    </lineage>
</organism>
<comment type="caution">
    <text evidence="5">The sequence shown here is derived from an EMBL/GenBank/DDBJ whole genome shotgun (WGS) entry which is preliminary data.</text>
</comment>
<dbReference type="SUPFAM" id="SSF56935">
    <property type="entry name" value="Porins"/>
    <property type="match status" value="1"/>
</dbReference>
<evidence type="ECO:0000256" key="1">
    <source>
        <dbReference type="ARBA" id="ARBA00004442"/>
    </source>
</evidence>
<proteinExistence type="predicted"/>
<dbReference type="NCBIfam" id="TIGR03509">
    <property type="entry name" value="OMP_MtrB_PioB"/>
    <property type="match status" value="1"/>
</dbReference>
<evidence type="ECO:0000256" key="3">
    <source>
        <dbReference type="ARBA" id="ARBA00023237"/>
    </source>
</evidence>
<keyword evidence="2" id="KW-0472">Membrane</keyword>
<keyword evidence="6" id="KW-1185">Reference proteome</keyword>
<feature type="chain" id="PRO_5040927251" evidence="4">
    <location>
        <begin position="23"/>
        <end position="695"/>
    </location>
</feature>
<protein>
    <submittedName>
        <fullName evidence="5">MtrB/PioB family decaheme-associated outer membrane protein</fullName>
    </submittedName>
</protein>
<reference evidence="5" key="1">
    <citation type="submission" date="2022-01" db="EMBL/GenBank/DDBJ databases">
        <title>Whole genome-based taxonomy of the Shewanellaceae.</title>
        <authorList>
            <person name="Martin-Rodriguez A.J."/>
        </authorList>
    </citation>
    <scope>NUCLEOTIDE SEQUENCE</scope>
    <source>
        <strain evidence="5">DSM 16422</strain>
    </source>
</reference>
<dbReference type="GO" id="GO:0009279">
    <property type="term" value="C:cell outer membrane"/>
    <property type="evidence" value="ECO:0007669"/>
    <property type="project" value="UniProtKB-SubCell"/>
</dbReference>
<evidence type="ECO:0000256" key="2">
    <source>
        <dbReference type="ARBA" id="ARBA00023136"/>
    </source>
</evidence>
<dbReference type="Proteomes" id="UP001139333">
    <property type="component" value="Unassembled WGS sequence"/>
</dbReference>